<evidence type="ECO:0000313" key="2">
    <source>
        <dbReference type="EMBL" id="KAL3616003.1"/>
    </source>
</evidence>
<dbReference type="EMBL" id="JAVIJP010000099">
    <property type="protein sequence ID" value="KAL3616003.1"/>
    <property type="molecule type" value="Genomic_DNA"/>
</dbReference>
<feature type="signal peptide" evidence="1">
    <location>
        <begin position="1"/>
        <end position="28"/>
    </location>
</feature>
<proteinExistence type="predicted"/>
<evidence type="ECO:0000313" key="3">
    <source>
        <dbReference type="Proteomes" id="UP001632038"/>
    </source>
</evidence>
<sequence length="88" mass="9205">MKLWFGPRANLASSPILLLVAPLQPVKGYAKPEGFGSGDSRIGSRGGTGGIIDMVTAGVGRQAWCPECLGFEHGICSLSPSRLQSFSI</sequence>
<keyword evidence="1" id="KW-0732">Signal</keyword>
<dbReference type="AlphaFoldDB" id="A0ABD3BF30"/>
<evidence type="ECO:0000256" key="1">
    <source>
        <dbReference type="SAM" id="SignalP"/>
    </source>
</evidence>
<gene>
    <name evidence="2" type="ORF">CASFOL_040297</name>
</gene>
<name>A0ABD3BF30_9LAMI</name>
<dbReference type="Proteomes" id="UP001632038">
    <property type="component" value="Unassembled WGS sequence"/>
</dbReference>
<keyword evidence="3" id="KW-1185">Reference proteome</keyword>
<protein>
    <recommendedName>
        <fullName evidence="4">Secreted protein</fullName>
    </recommendedName>
</protein>
<feature type="chain" id="PRO_5044785876" description="Secreted protein" evidence="1">
    <location>
        <begin position="29"/>
        <end position="88"/>
    </location>
</feature>
<reference evidence="3" key="1">
    <citation type="journal article" date="2024" name="IScience">
        <title>Strigolactones Initiate the Formation of Haustorium-like Structures in Castilleja.</title>
        <authorList>
            <person name="Buerger M."/>
            <person name="Peterson D."/>
            <person name="Chory J."/>
        </authorList>
    </citation>
    <scope>NUCLEOTIDE SEQUENCE [LARGE SCALE GENOMIC DNA]</scope>
</reference>
<organism evidence="2 3">
    <name type="scientific">Castilleja foliolosa</name>
    <dbReference type="NCBI Taxonomy" id="1961234"/>
    <lineage>
        <taxon>Eukaryota</taxon>
        <taxon>Viridiplantae</taxon>
        <taxon>Streptophyta</taxon>
        <taxon>Embryophyta</taxon>
        <taxon>Tracheophyta</taxon>
        <taxon>Spermatophyta</taxon>
        <taxon>Magnoliopsida</taxon>
        <taxon>eudicotyledons</taxon>
        <taxon>Gunneridae</taxon>
        <taxon>Pentapetalae</taxon>
        <taxon>asterids</taxon>
        <taxon>lamiids</taxon>
        <taxon>Lamiales</taxon>
        <taxon>Orobanchaceae</taxon>
        <taxon>Pedicularideae</taxon>
        <taxon>Castillejinae</taxon>
        <taxon>Castilleja</taxon>
    </lineage>
</organism>
<comment type="caution">
    <text evidence="2">The sequence shown here is derived from an EMBL/GenBank/DDBJ whole genome shotgun (WGS) entry which is preliminary data.</text>
</comment>
<accession>A0ABD3BF30</accession>
<evidence type="ECO:0008006" key="4">
    <source>
        <dbReference type="Google" id="ProtNLM"/>
    </source>
</evidence>